<evidence type="ECO:0000256" key="6">
    <source>
        <dbReference type="ARBA" id="ARBA00023004"/>
    </source>
</evidence>
<feature type="domain" description="Aldehyde ferredoxin oxidoreductase N-terminal" evidence="10">
    <location>
        <begin position="3"/>
        <end position="27"/>
    </location>
</feature>
<dbReference type="Proteomes" id="UP000287719">
    <property type="component" value="Unassembled WGS sequence"/>
</dbReference>
<dbReference type="GO" id="GO:0009055">
    <property type="term" value="F:electron transfer activity"/>
    <property type="evidence" value="ECO:0007669"/>
    <property type="project" value="InterPro"/>
</dbReference>
<name>A0A432GUL4_9DELT</name>
<dbReference type="SUPFAM" id="SSF48310">
    <property type="entry name" value="Aldehyde ferredoxin oxidoreductase, C-terminal domains"/>
    <property type="match status" value="1"/>
</dbReference>
<proteinExistence type="inferred from homology"/>
<evidence type="ECO:0000256" key="1">
    <source>
        <dbReference type="ARBA" id="ARBA00001966"/>
    </source>
</evidence>
<comment type="caution">
    <text evidence="11">The sequence shown here is derived from an EMBL/GenBank/DDBJ whole genome shotgun (WGS) entry which is preliminary data.</text>
</comment>
<dbReference type="InterPro" id="IPR051919">
    <property type="entry name" value="W-dependent_AOR"/>
</dbReference>
<evidence type="ECO:0000313" key="11">
    <source>
        <dbReference type="EMBL" id="RTZ87242.1"/>
    </source>
</evidence>
<evidence type="ECO:0000256" key="3">
    <source>
        <dbReference type="ARBA" id="ARBA00022485"/>
    </source>
</evidence>
<dbReference type="Gene3D" id="1.10.599.10">
    <property type="entry name" value="Aldehyde Ferredoxin Oxidoreductase Protein, subunit A, domain 3"/>
    <property type="match status" value="1"/>
</dbReference>
<dbReference type="GO" id="GO:0046872">
    <property type="term" value="F:metal ion binding"/>
    <property type="evidence" value="ECO:0007669"/>
    <property type="project" value="UniProtKB-KW"/>
</dbReference>
<accession>A0A432GUL4</accession>
<gene>
    <name evidence="11" type="ORF">DSY95_02455</name>
</gene>
<dbReference type="GO" id="GO:0016625">
    <property type="term" value="F:oxidoreductase activity, acting on the aldehyde or oxo group of donors, iron-sulfur protein as acceptor"/>
    <property type="evidence" value="ECO:0007669"/>
    <property type="project" value="InterPro"/>
</dbReference>
<organism evidence="11 12">
    <name type="scientific">SAR324 cluster bacterium</name>
    <dbReference type="NCBI Taxonomy" id="2024889"/>
    <lineage>
        <taxon>Bacteria</taxon>
        <taxon>Deltaproteobacteria</taxon>
        <taxon>SAR324 cluster</taxon>
    </lineage>
</organism>
<dbReference type="EMBL" id="QNZJ01000104">
    <property type="protein sequence ID" value="RTZ87242.1"/>
    <property type="molecule type" value="Genomic_DNA"/>
</dbReference>
<dbReference type="Gene3D" id="3.60.9.10">
    <property type="entry name" value="Aldehyde ferredoxin oxidoreductase, N-terminal domain"/>
    <property type="match status" value="1"/>
</dbReference>
<keyword evidence="6" id="KW-0408">Iron</keyword>
<evidence type="ECO:0000256" key="5">
    <source>
        <dbReference type="ARBA" id="ARBA00023002"/>
    </source>
</evidence>
<keyword evidence="7" id="KW-0411">Iron-sulfur</keyword>
<comment type="similarity">
    <text evidence="2">Belongs to the AOR/FOR family.</text>
</comment>
<feature type="domain" description="Aldehyde ferredoxin oxidoreductase C-terminal" evidence="9">
    <location>
        <begin position="54"/>
        <end position="452"/>
    </location>
</feature>
<dbReference type="AlphaFoldDB" id="A0A432GUL4"/>
<keyword evidence="4" id="KW-0479">Metal-binding</keyword>
<dbReference type="Pfam" id="PF01314">
    <property type="entry name" value="AFOR_C"/>
    <property type="match status" value="1"/>
</dbReference>
<dbReference type="InterPro" id="IPR013985">
    <property type="entry name" value="Ald_Fedxn_OxRdtase_dom3"/>
</dbReference>
<dbReference type="InterPro" id="IPR013984">
    <property type="entry name" value="Ald_Fedxn_OxRdtase_dom2"/>
</dbReference>
<dbReference type="InterPro" id="IPR036021">
    <property type="entry name" value="Tungsten_al_ferr_oxy-like_C"/>
</dbReference>
<dbReference type="PANTHER" id="PTHR30038">
    <property type="entry name" value="ALDEHYDE FERREDOXIN OXIDOREDUCTASE"/>
    <property type="match status" value="1"/>
</dbReference>
<reference evidence="11 12" key="1">
    <citation type="submission" date="2018-06" db="EMBL/GenBank/DDBJ databases">
        <title>Combined omics and stable isotope probing to characterize newly discovered Mariana Back-Arc vent microbial communities.</title>
        <authorList>
            <person name="Trembath-Reichert E."/>
            <person name="Huber J.A."/>
        </authorList>
    </citation>
    <scope>NUCLEOTIDE SEQUENCE [LARGE SCALE GENOMIC DNA]</scope>
    <source>
        <strain evidence="11">MAG 54</strain>
    </source>
</reference>
<dbReference type="InterPro" id="IPR013983">
    <property type="entry name" value="Ald_Fedxn_OxRdtase_N"/>
</dbReference>
<dbReference type="GO" id="GO:0051539">
    <property type="term" value="F:4 iron, 4 sulfur cluster binding"/>
    <property type="evidence" value="ECO:0007669"/>
    <property type="project" value="UniProtKB-KW"/>
</dbReference>
<protein>
    <submittedName>
        <fullName evidence="11">Aldehyde:ferredoxin oxidoreductase</fullName>
    </submittedName>
</protein>
<dbReference type="InterPro" id="IPR001203">
    <property type="entry name" value="OxRdtase_Ald_Fedxn_C"/>
</dbReference>
<evidence type="ECO:0000259" key="9">
    <source>
        <dbReference type="Pfam" id="PF01314"/>
    </source>
</evidence>
<evidence type="ECO:0000259" key="10">
    <source>
        <dbReference type="Pfam" id="PF02730"/>
    </source>
</evidence>
<dbReference type="InterPro" id="IPR036503">
    <property type="entry name" value="Ald_Fedxn_OxRdtase_N_sf"/>
</dbReference>
<comment type="cofactor">
    <cofactor evidence="1">
        <name>[4Fe-4S] cluster</name>
        <dbReference type="ChEBI" id="CHEBI:49883"/>
    </cofactor>
</comment>
<comment type="cofactor">
    <cofactor evidence="8">
        <name>tungstopterin</name>
        <dbReference type="ChEBI" id="CHEBI:30402"/>
    </cofactor>
</comment>
<keyword evidence="3" id="KW-0004">4Fe-4S</keyword>
<keyword evidence="5" id="KW-0560">Oxidoreductase</keyword>
<evidence type="ECO:0000313" key="12">
    <source>
        <dbReference type="Proteomes" id="UP000287719"/>
    </source>
</evidence>
<dbReference type="PANTHER" id="PTHR30038:SF7">
    <property type="entry name" value="TUNGSTEN-CONTAINING GLYCERALDEHYDE-3-PHOSPHATE:FERREDOXIN OXIDOREDUCTASE"/>
    <property type="match status" value="1"/>
</dbReference>
<dbReference type="Gene3D" id="1.10.569.10">
    <property type="entry name" value="Aldehyde Ferredoxin Oxidoreductase Protein, subunit A, domain 2"/>
    <property type="match status" value="1"/>
</dbReference>
<evidence type="ECO:0000256" key="8">
    <source>
        <dbReference type="ARBA" id="ARBA00049934"/>
    </source>
</evidence>
<dbReference type="Pfam" id="PF02730">
    <property type="entry name" value="AFOR_N"/>
    <property type="match status" value="1"/>
</dbReference>
<evidence type="ECO:0000256" key="4">
    <source>
        <dbReference type="ARBA" id="ARBA00022723"/>
    </source>
</evidence>
<evidence type="ECO:0000256" key="7">
    <source>
        <dbReference type="ARBA" id="ARBA00023014"/>
    </source>
</evidence>
<evidence type="ECO:0000256" key="2">
    <source>
        <dbReference type="ARBA" id="ARBA00011032"/>
    </source>
</evidence>
<sequence>MSNRANGRTGMGAVMGSKNLKAVVVRGKQRPTIAEPETFKSLQKWGTSNLEATGMDGFGKYGTPGVTVPQDKVGGLPTFNFNSGTFDKAEEIDGIKLFKEHLRGHEKDDQNRFGRDTCFSCAVKCKRVTEIVEGPYKTEAKYGGPEYETIATFGSYCGISNMDAIIHANALCNMYGMDTISCGATISWAMECWAEGKLTSEDTGGIELKYGSAEAMVKMTEMIAKREGFGKILAEGSQKAAEIIGRGTEDYLITSKGQEAPAHMPQVKRSLSVIYAANPFGADHESSEHDPAYKAYPERMEQIGLTNPQEKLALNEEMMRFAMVTQHLSSAVDSLSVCAFIFGASFQLYDANQLVEVVNAVTGWDTDITEILAVGERRLNMLRAFNSREGIGRESDTLPKKMFKRPLEGGRSDGYVLDEKEWEAALEDYYRLCDWNVETGHPSLKKMESLGLGWVVAENESLSQVVS</sequence>
<dbReference type="SUPFAM" id="SSF56228">
    <property type="entry name" value="Aldehyde ferredoxin oxidoreductase, N-terminal domain"/>
    <property type="match status" value="1"/>
</dbReference>